<sequence length="126" mass="13696">MWISGTGKVCGHFNPVTPVVSTGVKGAWLVWTHSSVSCAVTLFTEAGEPAARARSSDGVHRIRSRHVPRLMTLIVDSRRPLGIELAALTTKGEQESHCGLTRLFHEAVVWIERQRGIGLSRTALAV</sequence>
<feature type="non-terminal residue" evidence="1">
    <location>
        <position position="126"/>
    </location>
</feature>
<dbReference type="Proteomes" id="UP001519460">
    <property type="component" value="Unassembled WGS sequence"/>
</dbReference>
<reference evidence="1 2" key="1">
    <citation type="journal article" date="2023" name="Sci. Data">
        <title>Genome assembly of the Korean intertidal mud-creeper Batillaria attramentaria.</title>
        <authorList>
            <person name="Patra A.K."/>
            <person name="Ho P.T."/>
            <person name="Jun S."/>
            <person name="Lee S.J."/>
            <person name="Kim Y."/>
            <person name="Won Y.J."/>
        </authorList>
    </citation>
    <scope>NUCLEOTIDE SEQUENCE [LARGE SCALE GENOMIC DNA]</scope>
    <source>
        <strain evidence="1">Wonlab-2016</strain>
    </source>
</reference>
<protein>
    <submittedName>
        <fullName evidence="1">Uncharacterized protein</fullName>
    </submittedName>
</protein>
<dbReference type="AlphaFoldDB" id="A0ABD0LKG9"/>
<dbReference type="EMBL" id="JACVVK020000040">
    <property type="protein sequence ID" value="KAK7499945.1"/>
    <property type="molecule type" value="Genomic_DNA"/>
</dbReference>
<keyword evidence="2" id="KW-1185">Reference proteome</keyword>
<organism evidence="1 2">
    <name type="scientific">Batillaria attramentaria</name>
    <dbReference type="NCBI Taxonomy" id="370345"/>
    <lineage>
        <taxon>Eukaryota</taxon>
        <taxon>Metazoa</taxon>
        <taxon>Spiralia</taxon>
        <taxon>Lophotrochozoa</taxon>
        <taxon>Mollusca</taxon>
        <taxon>Gastropoda</taxon>
        <taxon>Caenogastropoda</taxon>
        <taxon>Sorbeoconcha</taxon>
        <taxon>Cerithioidea</taxon>
        <taxon>Batillariidae</taxon>
        <taxon>Batillaria</taxon>
    </lineage>
</organism>
<comment type="caution">
    <text evidence="1">The sequence shown here is derived from an EMBL/GenBank/DDBJ whole genome shotgun (WGS) entry which is preliminary data.</text>
</comment>
<gene>
    <name evidence="1" type="ORF">BaRGS_00008793</name>
</gene>
<evidence type="ECO:0000313" key="1">
    <source>
        <dbReference type="EMBL" id="KAK7499945.1"/>
    </source>
</evidence>
<accession>A0ABD0LKG9</accession>
<evidence type="ECO:0000313" key="2">
    <source>
        <dbReference type="Proteomes" id="UP001519460"/>
    </source>
</evidence>
<proteinExistence type="predicted"/>
<name>A0ABD0LKG9_9CAEN</name>